<dbReference type="InParanoid" id="A0A1S3K9V4"/>
<dbReference type="GeneID" id="106180079"/>
<keyword evidence="5" id="KW-0812">Transmembrane</keyword>
<sequence>MKMKRSSLRNLTVFTGIACLLYVGIVFMVWTKWAAPSHLESQRNPAEPLRLSENEYKNQVRTLPDSRPNDCKLRTQPTQWFKVSIVIFITNEEVAQIESTLLSVLANTPSNILHQILLVSHRTSVTTDKYLDKAAADHKSVQVVQLKQDGELTFKSKIVATLTVVTGDMIVFMEADMECNRMWIEPIVSHLADHPQTVVIPVLDNIDKLSGKYIGTVKPVKTGFSWDLQFMHYEPTFTELAHAESEADPLQTPVLTGNVFATTKENIVSWKPVPFEGSLELSFYLWLCGHEIILLPCSRVGKYSAYSVSSLPVQQHVNKVADKWLGQYKKYFYAATDYNNPSTSYTDVSMEINDLKQIKKCHDFDWYMNTVVLDLFKPVGDLAAFGTLKSQPSSMCFHVEVNQNLEGLRGQCSPARETGIFQLDADGLLRIHDRCVTGETHGYVTMNDCNPDDKAQTWTITSKKQIMLKSGQYCLMHNTDPDRERKDRQVLMAQVCRDDESFQQFVFSNFFDLKKLKSSR</sequence>
<dbReference type="KEGG" id="lak:106180079"/>
<dbReference type="GO" id="GO:0030246">
    <property type="term" value="F:carbohydrate binding"/>
    <property type="evidence" value="ECO:0007669"/>
    <property type="project" value="UniProtKB-KW"/>
</dbReference>
<gene>
    <name evidence="9" type="primary">LOC106180079</name>
</gene>
<dbReference type="STRING" id="7574.A0A1S3K9V4"/>
<evidence type="ECO:0000256" key="2">
    <source>
        <dbReference type="ARBA" id="ARBA00022734"/>
    </source>
</evidence>
<comment type="cofactor">
    <cofactor evidence="5">
        <name>Mn(2+)</name>
        <dbReference type="ChEBI" id="CHEBI:29035"/>
    </cofactor>
</comment>
<evidence type="ECO:0000313" key="8">
    <source>
        <dbReference type="Proteomes" id="UP000085678"/>
    </source>
</evidence>
<keyword evidence="5" id="KW-0472">Membrane</keyword>
<dbReference type="InterPro" id="IPR035992">
    <property type="entry name" value="Ricin_B-like_lectins"/>
</dbReference>
<dbReference type="PANTHER" id="PTHR11675">
    <property type="entry name" value="N-ACETYLGALACTOSAMINYLTRANSFERASE"/>
    <property type="match status" value="1"/>
</dbReference>
<dbReference type="InterPro" id="IPR001173">
    <property type="entry name" value="Glyco_trans_2-like"/>
</dbReference>
<dbReference type="GO" id="GO:0004653">
    <property type="term" value="F:polypeptide N-acetylgalactosaminyltransferase activity"/>
    <property type="evidence" value="ECO:0007669"/>
    <property type="project" value="TreeGrafter"/>
</dbReference>
<keyword evidence="2 5" id="KW-0430">Lectin</keyword>
<evidence type="ECO:0000256" key="4">
    <source>
        <dbReference type="ARBA" id="ARBA00023157"/>
    </source>
</evidence>
<dbReference type="UniPathway" id="UPA00378"/>
<dbReference type="RefSeq" id="XP_013419410.1">
    <property type="nucleotide sequence ID" value="XM_013563956.1"/>
</dbReference>
<evidence type="ECO:0000256" key="1">
    <source>
        <dbReference type="ARBA" id="ARBA00004323"/>
    </source>
</evidence>
<dbReference type="InterPro" id="IPR000772">
    <property type="entry name" value="Ricin_B_lectin"/>
</dbReference>
<dbReference type="GO" id="GO:0006493">
    <property type="term" value="P:protein O-linked glycosylation"/>
    <property type="evidence" value="ECO:0007669"/>
    <property type="project" value="TreeGrafter"/>
</dbReference>
<dbReference type="SUPFAM" id="SSF53448">
    <property type="entry name" value="Nucleotide-diphospho-sugar transferases"/>
    <property type="match status" value="1"/>
</dbReference>
<keyword evidence="5" id="KW-1133">Transmembrane helix</keyword>
<accession>A0A1S3K9V4</accession>
<proteinExistence type="inferred from homology"/>
<keyword evidence="5" id="KW-0808">Transferase</keyword>
<comment type="subcellular location">
    <subcellularLocation>
        <location evidence="1 5">Golgi apparatus membrane</location>
        <topology evidence="1 5">Single-pass type II membrane protein</topology>
    </subcellularLocation>
</comment>
<reference evidence="9" key="1">
    <citation type="submission" date="2025-08" db="UniProtKB">
        <authorList>
            <consortium name="RefSeq"/>
        </authorList>
    </citation>
    <scope>IDENTIFICATION</scope>
    <source>
        <tissue evidence="9">Gonads</tissue>
    </source>
</reference>
<dbReference type="SUPFAM" id="SSF50370">
    <property type="entry name" value="Ricin B-like lectins"/>
    <property type="match status" value="1"/>
</dbReference>
<evidence type="ECO:0000256" key="5">
    <source>
        <dbReference type="RuleBase" id="RU361242"/>
    </source>
</evidence>
<dbReference type="Gene3D" id="3.90.550.10">
    <property type="entry name" value="Spore Coat Polysaccharide Biosynthesis Protein SpsA, Chain A"/>
    <property type="match status" value="1"/>
</dbReference>
<feature type="domain" description="Ricin B lectin" evidence="7">
    <location>
        <begin position="385"/>
        <end position="505"/>
    </location>
</feature>
<evidence type="ECO:0000256" key="3">
    <source>
        <dbReference type="ARBA" id="ARBA00023034"/>
    </source>
</evidence>
<comment type="pathway">
    <text evidence="5">Protein modification; protein glycosylation.</text>
</comment>
<keyword evidence="5" id="KW-0328">Glycosyltransferase</keyword>
<feature type="transmembrane region" description="Helical" evidence="5">
    <location>
        <begin position="12"/>
        <end position="33"/>
    </location>
</feature>
<dbReference type="AlphaFoldDB" id="A0A1S3K9V4"/>
<dbReference type="PANTHER" id="PTHR11675:SF119">
    <property type="entry name" value="POLYPEPTIDE N-ACETYLGALACTOSAMINYLTRANSFERASE 2"/>
    <property type="match status" value="1"/>
</dbReference>
<dbReference type="Gene3D" id="2.80.10.50">
    <property type="match status" value="1"/>
</dbReference>
<evidence type="ECO:0000313" key="9">
    <source>
        <dbReference type="RefSeq" id="XP_013419410.1"/>
    </source>
</evidence>
<dbReference type="Pfam" id="PF00535">
    <property type="entry name" value="Glycos_transf_2"/>
    <property type="match status" value="1"/>
</dbReference>
<keyword evidence="8" id="KW-1185">Reference proteome</keyword>
<dbReference type="Proteomes" id="UP000085678">
    <property type="component" value="Unplaced"/>
</dbReference>
<evidence type="ECO:0000259" key="7">
    <source>
        <dbReference type="Pfam" id="PF00652"/>
    </source>
</evidence>
<dbReference type="Pfam" id="PF00652">
    <property type="entry name" value="Ricin_B_lectin"/>
    <property type="match status" value="1"/>
</dbReference>
<comment type="similarity">
    <text evidence="5">Belongs to the glycosyltransferase 2 family. GalNAc-T subfamily.</text>
</comment>
<dbReference type="GO" id="GO:0000139">
    <property type="term" value="C:Golgi membrane"/>
    <property type="evidence" value="ECO:0007669"/>
    <property type="project" value="UniProtKB-SubCell"/>
</dbReference>
<organism evidence="8 9">
    <name type="scientific">Lingula anatina</name>
    <name type="common">Brachiopod</name>
    <name type="synonym">Lingula unguis</name>
    <dbReference type="NCBI Taxonomy" id="7574"/>
    <lineage>
        <taxon>Eukaryota</taxon>
        <taxon>Metazoa</taxon>
        <taxon>Spiralia</taxon>
        <taxon>Lophotrochozoa</taxon>
        <taxon>Brachiopoda</taxon>
        <taxon>Linguliformea</taxon>
        <taxon>Lingulata</taxon>
        <taxon>Lingulida</taxon>
        <taxon>Linguloidea</taxon>
        <taxon>Lingulidae</taxon>
        <taxon>Lingula</taxon>
    </lineage>
</organism>
<name>A0A1S3K9V4_LINAN</name>
<protein>
    <recommendedName>
        <fullName evidence="5">Polypeptide N-acetylgalactosaminyltransferase</fullName>
        <ecNumber evidence="5">2.4.1.-</ecNumber>
    </recommendedName>
    <alternativeName>
        <fullName evidence="5">Protein-UDP acetylgalactosaminyltransferase</fullName>
    </alternativeName>
</protein>
<feature type="domain" description="Glycosyltransferase 2-like" evidence="6">
    <location>
        <begin position="84"/>
        <end position="213"/>
    </location>
</feature>
<dbReference type="InterPro" id="IPR029044">
    <property type="entry name" value="Nucleotide-diphossugar_trans"/>
</dbReference>
<keyword evidence="5" id="KW-0464">Manganese</keyword>
<keyword evidence="3 5" id="KW-0333">Golgi apparatus</keyword>
<keyword evidence="4 5" id="KW-1015">Disulfide bond</keyword>
<dbReference type="EC" id="2.4.1.-" evidence="5"/>
<dbReference type="PROSITE" id="PS50231">
    <property type="entry name" value="RICIN_B_LECTIN"/>
    <property type="match status" value="1"/>
</dbReference>
<evidence type="ECO:0000259" key="6">
    <source>
        <dbReference type="Pfam" id="PF00535"/>
    </source>
</evidence>